<dbReference type="RefSeq" id="WP_176761012.1">
    <property type="nucleotide sequence ID" value="NZ_FNJI01000001.1"/>
</dbReference>
<dbReference type="Gene3D" id="3.40.30.10">
    <property type="entry name" value="Glutaredoxin"/>
    <property type="match status" value="1"/>
</dbReference>
<dbReference type="Proteomes" id="UP000199073">
    <property type="component" value="Unassembled WGS sequence"/>
</dbReference>
<dbReference type="InterPro" id="IPR011990">
    <property type="entry name" value="TPR-like_helical_dom_sf"/>
</dbReference>
<evidence type="ECO:0000313" key="2">
    <source>
        <dbReference type="EMBL" id="SDO35878.1"/>
    </source>
</evidence>
<organism evidence="2 3">
    <name type="scientific">Desulforhopalus singaporensis</name>
    <dbReference type="NCBI Taxonomy" id="91360"/>
    <lineage>
        <taxon>Bacteria</taxon>
        <taxon>Pseudomonadati</taxon>
        <taxon>Thermodesulfobacteriota</taxon>
        <taxon>Desulfobulbia</taxon>
        <taxon>Desulfobulbales</taxon>
        <taxon>Desulfocapsaceae</taxon>
        <taxon>Desulforhopalus</taxon>
    </lineage>
</organism>
<protein>
    <submittedName>
        <fullName evidence="2">Thioredoxin-like</fullName>
    </submittedName>
</protein>
<dbReference type="PROSITE" id="PS50005">
    <property type="entry name" value="TPR"/>
    <property type="match status" value="1"/>
</dbReference>
<dbReference type="Pfam" id="PF13899">
    <property type="entry name" value="Thioredoxin_7"/>
    <property type="match status" value="1"/>
</dbReference>
<evidence type="ECO:0000256" key="1">
    <source>
        <dbReference type="PROSITE-ProRule" id="PRU00339"/>
    </source>
</evidence>
<proteinExistence type="predicted"/>
<feature type="repeat" description="TPR" evidence="1">
    <location>
        <begin position="105"/>
        <end position="138"/>
    </location>
</feature>
<name>A0A1H0IWJ2_9BACT</name>
<dbReference type="STRING" id="91360.SAMN05660330_00056"/>
<dbReference type="SUPFAM" id="SSF48452">
    <property type="entry name" value="TPR-like"/>
    <property type="match status" value="1"/>
</dbReference>
<dbReference type="EMBL" id="FNJI01000001">
    <property type="protein sequence ID" value="SDO35878.1"/>
    <property type="molecule type" value="Genomic_DNA"/>
</dbReference>
<keyword evidence="3" id="KW-1185">Reference proteome</keyword>
<accession>A0A1H0IWJ2</accession>
<gene>
    <name evidence="2" type="ORF">SAMN05660330_00056</name>
</gene>
<dbReference type="InterPro" id="IPR036249">
    <property type="entry name" value="Thioredoxin-like_sf"/>
</dbReference>
<dbReference type="AlphaFoldDB" id="A0A1H0IWJ2"/>
<sequence length="188" mass="21405">MSSIKWQTTLGYAEDSAIATRKPILLYFHDKNCIGCREMDKKTMASEEVVNFVNDHLIGLLIDSESKEAYDEYNTIWTPTLIVLDFHGREIQKTVGFHGPDSFLARMLLGTAKVYFAVGEYDAANVQFKKLMEKYPNSTTLPEAIFYHGINGYKQHNDPAALRRACEHLGEKYPESSWAKRATPYANL</sequence>
<evidence type="ECO:0000313" key="3">
    <source>
        <dbReference type="Proteomes" id="UP000199073"/>
    </source>
</evidence>
<keyword evidence="1" id="KW-0802">TPR repeat</keyword>
<reference evidence="2 3" key="1">
    <citation type="submission" date="2016-10" db="EMBL/GenBank/DDBJ databases">
        <authorList>
            <person name="de Groot N.N."/>
        </authorList>
    </citation>
    <scope>NUCLEOTIDE SEQUENCE [LARGE SCALE GENOMIC DNA]</scope>
    <source>
        <strain evidence="2 3">DSM 12130</strain>
    </source>
</reference>
<dbReference type="SUPFAM" id="SSF52833">
    <property type="entry name" value="Thioredoxin-like"/>
    <property type="match status" value="1"/>
</dbReference>
<dbReference type="InterPro" id="IPR019734">
    <property type="entry name" value="TPR_rpt"/>
</dbReference>